<feature type="region of interest" description="Disordered" evidence="1">
    <location>
        <begin position="749"/>
        <end position="786"/>
    </location>
</feature>
<feature type="compositionally biased region" description="Acidic residues" evidence="1">
    <location>
        <begin position="335"/>
        <end position="344"/>
    </location>
</feature>
<dbReference type="Gene3D" id="1.10.287.110">
    <property type="entry name" value="DnaJ domain"/>
    <property type="match status" value="1"/>
</dbReference>
<dbReference type="PANTHER" id="PTHR45089:SF57">
    <property type="entry name" value="DNAJ HEAT SHOCK N-TERMINAL DOMAIN-CONTAINING PROTEIN"/>
    <property type="match status" value="1"/>
</dbReference>
<evidence type="ECO:0000313" key="3">
    <source>
        <dbReference type="EMBL" id="KAG8367209.1"/>
    </source>
</evidence>
<dbReference type="EMBL" id="WHWC01000016">
    <property type="protein sequence ID" value="KAG8367209.1"/>
    <property type="molecule type" value="Genomic_DNA"/>
</dbReference>
<dbReference type="PROSITE" id="PS00636">
    <property type="entry name" value="DNAJ_1"/>
    <property type="match status" value="1"/>
</dbReference>
<feature type="compositionally biased region" description="Basic residues" evidence="1">
    <location>
        <begin position="360"/>
        <end position="370"/>
    </location>
</feature>
<proteinExistence type="predicted"/>
<dbReference type="AlphaFoldDB" id="A0AAV6WAZ2"/>
<feature type="domain" description="J" evidence="2">
    <location>
        <begin position="67"/>
        <end position="131"/>
    </location>
</feature>
<feature type="compositionally biased region" description="Polar residues" evidence="1">
    <location>
        <begin position="267"/>
        <end position="285"/>
    </location>
</feature>
<protein>
    <recommendedName>
        <fullName evidence="2">J domain-containing protein</fullName>
    </recommendedName>
</protein>
<organism evidence="3 4">
    <name type="scientific">Buddleja alternifolia</name>
    <dbReference type="NCBI Taxonomy" id="168488"/>
    <lineage>
        <taxon>Eukaryota</taxon>
        <taxon>Viridiplantae</taxon>
        <taxon>Streptophyta</taxon>
        <taxon>Embryophyta</taxon>
        <taxon>Tracheophyta</taxon>
        <taxon>Spermatophyta</taxon>
        <taxon>Magnoliopsida</taxon>
        <taxon>eudicotyledons</taxon>
        <taxon>Gunneridae</taxon>
        <taxon>Pentapetalae</taxon>
        <taxon>asterids</taxon>
        <taxon>lamiids</taxon>
        <taxon>Lamiales</taxon>
        <taxon>Scrophulariaceae</taxon>
        <taxon>Buddlejeae</taxon>
        <taxon>Buddleja</taxon>
    </lineage>
</organism>
<comment type="caution">
    <text evidence="3">The sequence shown here is derived from an EMBL/GenBank/DDBJ whole genome shotgun (WGS) entry which is preliminary data.</text>
</comment>
<evidence type="ECO:0000256" key="1">
    <source>
        <dbReference type="SAM" id="MobiDB-lite"/>
    </source>
</evidence>
<reference evidence="3" key="1">
    <citation type="submission" date="2019-10" db="EMBL/GenBank/DDBJ databases">
        <authorList>
            <person name="Zhang R."/>
            <person name="Pan Y."/>
            <person name="Wang J."/>
            <person name="Ma R."/>
            <person name="Yu S."/>
        </authorList>
    </citation>
    <scope>NUCLEOTIDE SEQUENCE</scope>
    <source>
        <strain evidence="3">LA-IB0</strain>
        <tissue evidence="3">Leaf</tissue>
    </source>
</reference>
<name>A0AAV6WAZ2_9LAMI</name>
<dbReference type="SMART" id="SM00271">
    <property type="entry name" value="DnaJ"/>
    <property type="match status" value="1"/>
</dbReference>
<evidence type="ECO:0000313" key="4">
    <source>
        <dbReference type="Proteomes" id="UP000826271"/>
    </source>
</evidence>
<feature type="region of interest" description="Disordered" evidence="1">
    <location>
        <begin position="267"/>
        <end position="491"/>
    </location>
</feature>
<dbReference type="Pfam" id="PF11926">
    <property type="entry name" value="DUF3444"/>
    <property type="match status" value="1"/>
</dbReference>
<dbReference type="Proteomes" id="UP000826271">
    <property type="component" value="Unassembled WGS sequence"/>
</dbReference>
<sequence>MECNKDEAVRAKQLAEKKMEDNDFEGARKIVSKAQNLYPELENINQLLSICDVHCSAQKRMFGPEKDWYGILQAEKFADELTVKKQYRRLALHLHPDKNRFPGAEAAFKLICEANAVLSDPAKKSVYDSKIRVKVRSAPVNPPPHHMNRNTQFNKQYGARNNVSNGFTNLNQHQATQSNFSVKVEGFWTSCPFCSSRYQFDRKYVNVILRCQKCLKNFTGYEISVQGVPMGSKWVPPNAQHVPLKPNASPSAGFQQKGVPDLGKFTTGVQNDQGFSATQMGPQRSASRKPVRPEPGVWTESTFGDAIKRETGKNKTKKRGRKMVVESSESFEISSESDLEDVTMEENFLNRATGPSNAHFPRRSSRKRQHVSYNEGGDDDFPNPPKKSQASELSEDNVTEQKDAFKGEASKHDDENSFTTEADFSKSESKETGTVHTEESLGDKDANHDTEVKARGEAGGKSNTGADTIEIESDSDQDPFSDDNSDKGISQCVDPEFNDFDKNRDESCFAVNQFWALYDNFDNMPRFYAKVKKVHTSPFELSLTWLEADPIDDAHMEWIDGELPVGCGSFKLGKTDKTSLRLTFSHQLHCAKGKKRGSLVIYPRKGEVWALYNDWDISWGSEPENHKDFKYEVVEVLADFDAVAGIKVCYLDKIEGFVSLFQRSSQRETDSFLIGPNELYKFSHFVPSFKMTGTEREGVPVGSFELDPACLPLNLDDLYYPSKAKMESENIGAGGNFASPKSATKMGDFVKSETSNAPKEFVDMEGIDEESLKPWRSPRGPKCKVT</sequence>
<dbReference type="PRINTS" id="PR00625">
    <property type="entry name" value="JDOMAIN"/>
</dbReference>
<accession>A0AAV6WAZ2</accession>
<dbReference type="InterPro" id="IPR036869">
    <property type="entry name" value="J_dom_sf"/>
</dbReference>
<dbReference type="CDD" id="cd06257">
    <property type="entry name" value="DnaJ"/>
    <property type="match status" value="1"/>
</dbReference>
<dbReference type="InterPro" id="IPR001623">
    <property type="entry name" value="DnaJ_domain"/>
</dbReference>
<dbReference type="InterPro" id="IPR024593">
    <property type="entry name" value="DUF3444"/>
</dbReference>
<dbReference type="PROSITE" id="PS50076">
    <property type="entry name" value="DNAJ_2"/>
    <property type="match status" value="1"/>
</dbReference>
<keyword evidence="4" id="KW-1185">Reference proteome</keyword>
<feature type="compositionally biased region" description="Acidic residues" evidence="1">
    <location>
        <begin position="469"/>
        <end position="483"/>
    </location>
</feature>
<feature type="compositionally biased region" description="Basic and acidic residues" evidence="1">
    <location>
        <begin position="399"/>
        <end position="415"/>
    </location>
</feature>
<feature type="compositionally biased region" description="Basic and acidic residues" evidence="1">
    <location>
        <begin position="423"/>
        <end position="458"/>
    </location>
</feature>
<evidence type="ECO:0000259" key="2">
    <source>
        <dbReference type="PROSITE" id="PS50076"/>
    </source>
</evidence>
<dbReference type="Pfam" id="PF00226">
    <property type="entry name" value="DnaJ"/>
    <property type="match status" value="1"/>
</dbReference>
<dbReference type="PANTHER" id="PTHR45089">
    <property type="entry name" value="DNAJ HEAT SHOCK AMINO-TERMINAL DOMAIN PROTEIN-RELATED"/>
    <property type="match status" value="1"/>
</dbReference>
<gene>
    <name evidence="3" type="ORF">BUALT_Bualt16G0048800</name>
</gene>
<dbReference type="InterPro" id="IPR018253">
    <property type="entry name" value="DnaJ_domain_CS"/>
</dbReference>
<dbReference type="SUPFAM" id="SSF46565">
    <property type="entry name" value="Chaperone J-domain"/>
    <property type="match status" value="1"/>
</dbReference>